<proteinExistence type="predicted"/>
<evidence type="ECO:0000256" key="1">
    <source>
        <dbReference type="SAM" id="SignalP"/>
    </source>
</evidence>
<keyword evidence="3" id="KW-1185">Reference proteome</keyword>
<sequence length="229" mass="24307">MVRMASFLLAVLLLISLTACSSTNNVPNESRKALFVGRENGGDGIVIKHIKALGFQVDVSSDKDLTAEKAVGHAFVFVSSTVNSNKVGNKLKASPVPVIYAESQNMGDLNLSGKETDTDNGDFAGKTIAIKAANHPIASGLQGSVEVYQQEGKIGFIVPGSEGVIVASSPDNEQRAVICAFEKGAKTMNNEPLPARQVYFYIVGGEEINQTDNGWKLFSSAVQWVTGAK</sequence>
<reference evidence="2 3" key="1">
    <citation type="submission" date="2022-08" db="EMBL/GenBank/DDBJ databases">
        <title>Paenibacillus endoradicis sp. nov., Paenibacillus radicibacter sp. nov and Paenibacillus pararadicis sp. nov., three cold-adapted plant growth-promoting bacteria isolated from root of Larix gmelinii in Great Khingan.</title>
        <authorList>
            <person name="Xue H."/>
        </authorList>
    </citation>
    <scope>NUCLEOTIDE SEQUENCE [LARGE SCALE GENOMIC DNA]</scope>
    <source>
        <strain evidence="2 3">N5-1-1-5</strain>
    </source>
</reference>
<name>A0ABT1YEW7_9BACL</name>
<keyword evidence="1" id="KW-0732">Signal</keyword>
<dbReference type="PROSITE" id="PS51257">
    <property type="entry name" value="PROKAR_LIPOPROTEIN"/>
    <property type="match status" value="1"/>
</dbReference>
<organism evidence="2 3">
    <name type="scientific">Paenibacillus radicis</name>
    <name type="common">ex Xue et al. 2023</name>
    <dbReference type="NCBI Taxonomy" id="2972489"/>
    <lineage>
        <taxon>Bacteria</taxon>
        <taxon>Bacillati</taxon>
        <taxon>Bacillota</taxon>
        <taxon>Bacilli</taxon>
        <taxon>Bacillales</taxon>
        <taxon>Paenibacillaceae</taxon>
        <taxon>Paenibacillus</taxon>
    </lineage>
</organism>
<gene>
    <name evidence="2" type="ORF">NV381_08635</name>
</gene>
<protein>
    <submittedName>
        <fullName evidence="2">Uncharacterized protein</fullName>
    </submittedName>
</protein>
<dbReference type="EMBL" id="JANQBD010000005">
    <property type="protein sequence ID" value="MCR8631265.1"/>
    <property type="molecule type" value="Genomic_DNA"/>
</dbReference>
<evidence type="ECO:0000313" key="2">
    <source>
        <dbReference type="EMBL" id="MCR8631265.1"/>
    </source>
</evidence>
<evidence type="ECO:0000313" key="3">
    <source>
        <dbReference type="Proteomes" id="UP001300012"/>
    </source>
</evidence>
<feature type="chain" id="PRO_5047175488" evidence="1">
    <location>
        <begin position="22"/>
        <end position="229"/>
    </location>
</feature>
<dbReference type="RefSeq" id="WP_258212867.1">
    <property type="nucleotide sequence ID" value="NZ_JANQBD010000005.1"/>
</dbReference>
<feature type="signal peptide" evidence="1">
    <location>
        <begin position="1"/>
        <end position="21"/>
    </location>
</feature>
<comment type="caution">
    <text evidence="2">The sequence shown here is derived from an EMBL/GenBank/DDBJ whole genome shotgun (WGS) entry which is preliminary data.</text>
</comment>
<accession>A0ABT1YEW7</accession>
<dbReference type="Proteomes" id="UP001300012">
    <property type="component" value="Unassembled WGS sequence"/>
</dbReference>